<evidence type="ECO:0000256" key="1">
    <source>
        <dbReference type="SAM" id="Phobius"/>
    </source>
</evidence>
<evidence type="ECO:0000313" key="3">
    <source>
        <dbReference type="Proteomes" id="UP001157947"/>
    </source>
</evidence>
<keyword evidence="1" id="KW-0472">Membrane</keyword>
<feature type="transmembrane region" description="Helical" evidence="1">
    <location>
        <begin position="6"/>
        <end position="25"/>
    </location>
</feature>
<dbReference type="EMBL" id="FXTX01000017">
    <property type="protein sequence ID" value="SMP18255.1"/>
    <property type="molecule type" value="Genomic_DNA"/>
</dbReference>
<organism evidence="2 3">
    <name type="scientific">Venenivibrio stagnispumantis</name>
    <dbReference type="NCBI Taxonomy" id="407998"/>
    <lineage>
        <taxon>Bacteria</taxon>
        <taxon>Pseudomonadati</taxon>
        <taxon>Aquificota</taxon>
        <taxon>Aquificia</taxon>
        <taxon>Aquificales</taxon>
        <taxon>Hydrogenothermaceae</taxon>
        <taxon>Venenivibrio</taxon>
    </lineage>
</organism>
<evidence type="ECO:0000313" key="2">
    <source>
        <dbReference type="EMBL" id="SMP18255.1"/>
    </source>
</evidence>
<name>A0AA45WNE1_9AQUI</name>
<gene>
    <name evidence="2" type="ORF">SAMN06264868_11715</name>
</gene>
<dbReference type="Proteomes" id="UP001157947">
    <property type="component" value="Unassembled WGS sequence"/>
</dbReference>
<comment type="caution">
    <text evidence="2">The sequence shown here is derived from an EMBL/GenBank/DDBJ whole genome shotgun (WGS) entry which is preliminary data.</text>
</comment>
<sequence>MDPAVWFPTIIILMVVGVFVIFDILGSPIQK</sequence>
<reference evidence="2" key="1">
    <citation type="submission" date="2017-05" db="EMBL/GenBank/DDBJ databases">
        <authorList>
            <person name="Varghese N."/>
            <person name="Submissions S."/>
        </authorList>
    </citation>
    <scope>NUCLEOTIDE SEQUENCE</scope>
    <source>
        <strain evidence="2">DSM 18763</strain>
    </source>
</reference>
<proteinExistence type="predicted"/>
<keyword evidence="3" id="KW-1185">Reference proteome</keyword>
<dbReference type="AlphaFoldDB" id="A0AA45WNE1"/>
<protein>
    <submittedName>
        <fullName evidence="2">Uncharacterized protein</fullName>
    </submittedName>
</protein>
<accession>A0AA45WNE1</accession>
<keyword evidence="1" id="KW-1133">Transmembrane helix</keyword>
<keyword evidence="1" id="KW-0812">Transmembrane</keyword>